<dbReference type="PANTHER" id="PTHR46696">
    <property type="entry name" value="P450, PUTATIVE (EUROFUNG)-RELATED"/>
    <property type="match status" value="1"/>
</dbReference>
<evidence type="ECO:0000256" key="6">
    <source>
        <dbReference type="ARBA" id="ARBA00023033"/>
    </source>
</evidence>
<name>A0A7W3IQ54_9ACTN</name>
<dbReference type="EMBL" id="JACGWT010000001">
    <property type="protein sequence ID" value="MBA8793188.1"/>
    <property type="molecule type" value="Genomic_DNA"/>
</dbReference>
<dbReference type="FunFam" id="1.10.630.10:FF:000018">
    <property type="entry name" value="Cytochrome P450 monooxygenase"/>
    <property type="match status" value="1"/>
</dbReference>
<proteinExistence type="inferred from homology"/>
<dbReference type="AlphaFoldDB" id="A0A7W3IQ54"/>
<comment type="caution">
    <text evidence="8">The sequence shown here is derived from an EMBL/GenBank/DDBJ whole genome shotgun (WGS) entry which is preliminary data.</text>
</comment>
<evidence type="ECO:0000256" key="7">
    <source>
        <dbReference type="RuleBase" id="RU000461"/>
    </source>
</evidence>
<evidence type="ECO:0000256" key="4">
    <source>
        <dbReference type="ARBA" id="ARBA00023002"/>
    </source>
</evidence>
<dbReference type="InterPro" id="IPR002397">
    <property type="entry name" value="Cyt_P450_B"/>
</dbReference>
<evidence type="ECO:0000256" key="1">
    <source>
        <dbReference type="ARBA" id="ARBA00010617"/>
    </source>
</evidence>
<evidence type="ECO:0008006" key="10">
    <source>
        <dbReference type="Google" id="ProtNLM"/>
    </source>
</evidence>
<keyword evidence="2 7" id="KW-0349">Heme</keyword>
<dbReference type="RefSeq" id="WP_182558724.1">
    <property type="nucleotide sequence ID" value="NZ_JACGWT010000001.1"/>
</dbReference>
<evidence type="ECO:0000256" key="5">
    <source>
        <dbReference type="ARBA" id="ARBA00023004"/>
    </source>
</evidence>
<dbReference type="SUPFAM" id="SSF48264">
    <property type="entry name" value="Cytochrome P450"/>
    <property type="match status" value="1"/>
</dbReference>
<keyword evidence="9" id="KW-1185">Reference proteome</keyword>
<dbReference type="GO" id="GO:0004497">
    <property type="term" value="F:monooxygenase activity"/>
    <property type="evidence" value="ECO:0007669"/>
    <property type="project" value="UniProtKB-KW"/>
</dbReference>
<reference evidence="8 9" key="1">
    <citation type="submission" date="2020-07" db="EMBL/GenBank/DDBJ databases">
        <title>Sequencing the genomes of 1000 actinobacteria strains.</title>
        <authorList>
            <person name="Klenk H.-P."/>
        </authorList>
    </citation>
    <scope>NUCLEOTIDE SEQUENCE [LARGE SCALE GENOMIC DNA]</scope>
    <source>
        <strain evidence="8 9">DSM 100723</strain>
    </source>
</reference>
<evidence type="ECO:0000313" key="8">
    <source>
        <dbReference type="EMBL" id="MBA8793188.1"/>
    </source>
</evidence>
<keyword evidence="5 7" id="KW-0408">Iron</keyword>
<dbReference type="InterPro" id="IPR001128">
    <property type="entry name" value="Cyt_P450"/>
</dbReference>
<evidence type="ECO:0000256" key="2">
    <source>
        <dbReference type="ARBA" id="ARBA00022617"/>
    </source>
</evidence>
<dbReference type="Proteomes" id="UP000523079">
    <property type="component" value="Unassembled WGS sequence"/>
</dbReference>
<dbReference type="GO" id="GO:0005506">
    <property type="term" value="F:iron ion binding"/>
    <property type="evidence" value="ECO:0007669"/>
    <property type="project" value="InterPro"/>
</dbReference>
<keyword evidence="6 7" id="KW-0503">Monooxygenase</keyword>
<evidence type="ECO:0000313" key="9">
    <source>
        <dbReference type="Proteomes" id="UP000523079"/>
    </source>
</evidence>
<protein>
    <recommendedName>
        <fullName evidence="10">Cytochrome P450</fullName>
    </recommendedName>
</protein>
<dbReference type="PANTHER" id="PTHR46696:SF1">
    <property type="entry name" value="CYTOCHROME P450 YJIB-RELATED"/>
    <property type="match status" value="1"/>
</dbReference>
<dbReference type="CDD" id="cd20625">
    <property type="entry name" value="CYP164-like"/>
    <property type="match status" value="1"/>
</dbReference>
<dbReference type="Gene3D" id="1.10.630.10">
    <property type="entry name" value="Cytochrome P450"/>
    <property type="match status" value="1"/>
</dbReference>
<keyword evidence="3 7" id="KW-0479">Metal-binding</keyword>
<dbReference type="GO" id="GO:0016705">
    <property type="term" value="F:oxidoreductase activity, acting on paired donors, with incorporation or reduction of molecular oxygen"/>
    <property type="evidence" value="ECO:0007669"/>
    <property type="project" value="InterPro"/>
</dbReference>
<dbReference type="Pfam" id="PF00067">
    <property type="entry name" value="p450"/>
    <property type="match status" value="1"/>
</dbReference>
<dbReference type="InterPro" id="IPR036396">
    <property type="entry name" value="Cyt_P450_sf"/>
</dbReference>
<dbReference type="InterPro" id="IPR017972">
    <property type="entry name" value="Cyt_P450_CS"/>
</dbReference>
<dbReference type="GO" id="GO:0020037">
    <property type="term" value="F:heme binding"/>
    <property type="evidence" value="ECO:0007669"/>
    <property type="project" value="InterPro"/>
</dbReference>
<dbReference type="PRINTS" id="PR00359">
    <property type="entry name" value="BP450"/>
</dbReference>
<dbReference type="PROSITE" id="PS00086">
    <property type="entry name" value="CYTOCHROME_P450"/>
    <property type="match status" value="1"/>
</dbReference>
<accession>A0A7W3IQ54</accession>
<organism evidence="8 9">
    <name type="scientific">Microlunatus kandeliicorticis</name>
    <dbReference type="NCBI Taxonomy" id="1759536"/>
    <lineage>
        <taxon>Bacteria</taxon>
        <taxon>Bacillati</taxon>
        <taxon>Actinomycetota</taxon>
        <taxon>Actinomycetes</taxon>
        <taxon>Propionibacteriales</taxon>
        <taxon>Propionibacteriaceae</taxon>
        <taxon>Microlunatus</taxon>
    </lineage>
</organism>
<gene>
    <name evidence="8" type="ORF">FHX74_000782</name>
</gene>
<keyword evidence="4 7" id="KW-0560">Oxidoreductase</keyword>
<comment type="similarity">
    <text evidence="1 7">Belongs to the cytochrome P450 family.</text>
</comment>
<sequence>MSHRREQLQFAYTLYRDKARFNFHGYVGRDPLCLANLTPGQRDPYPFYERIRARGPVSRSAAGVWASADYDVVRQVLRSRAMSSAPPEGQQGADLSFLEMDPPDHTRLRRFALPSFSPRNLSSMDARITAALNRLLDDLPTDEPFDLVSRVGAPMPITVISDLLGVPDADADAFARYGSTFGSALGGVRSLAHARRLVEARTALGRIFEQLFELKRREPGDDLITRAAEAGPEVIRPDEMAPLLTLLLIAGFETTVNLIGNAVLALLEHPEQWELLVADPDRAGAVVEETLRYDSPVQRTGRRVVEPVTIGGHDFVADDFVVVCVAGANRDPSVYPEPARFDITRTDPQEHLAFSGGIHYCVGAPLARLEATIALRTLAQRFPHLRRAGALTRRPGSLIRGLQSFPVTVAPVVSRSTATAAA</sequence>
<evidence type="ECO:0000256" key="3">
    <source>
        <dbReference type="ARBA" id="ARBA00022723"/>
    </source>
</evidence>
<dbReference type="PRINTS" id="PR00385">
    <property type="entry name" value="P450"/>
</dbReference>